<reference evidence="2 3" key="1">
    <citation type="journal article" date="2019" name="G3 (Bethesda)">
        <title>Sequencing of a Wild Apple (Malus baccata) Genome Unravels the Differences Between Cultivated and Wild Apple Species Regarding Disease Resistance and Cold Tolerance.</title>
        <authorList>
            <person name="Chen X."/>
        </authorList>
    </citation>
    <scope>NUCLEOTIDE SEQUENCE [LARGE SCALE GENOMIC DNA]</scope>
    <source>
        <strain evidence="3">cv. Shandingzi</strain>
        <tissue evidence="2">Leaves</tissue>
    </source>
</reference>
<dbReference type="AlphaFoldDB" id="A0A540L5U6"/>
<evidence type="ECO:0008006" key="4">
    <source>
        <dbReference type="Google" id="ProtNLM"/>
    </source>
</evidence>
<dbReference type="PANTHER" id="PTHR47481:SF30">
    <property type="entry name" value="CCHC-TYPE DOMAIN-CONTAINING PROTEIN"/>
    <property type="match status" value="1"/>
</dbReference>
<feature type="transmembrane region" description="Helical" evidence="1">
    <location>
        <begin position="223"/>
        <end position="242"/>
    </location>
</feature>
<keyword evidence="1" id="KW-0812">Transmembrane</keyword>
<keyword evidence="3" id="KW-1185">Reference proteome</keyword>
<organism evidence="2 3">
    <name type="scientific">Malus baccata</name>
    <name type="common">Siberian crab apple</name>
    <name type="synonym">Pyrus baccata</name>
    <dbReference type="NCBI Taxonomy" id="106549"/>
    <lineage>
        <taxon>Eukaryota</taxon>
        <taxon>Viridiplantae</taxon>
        <taxon>Streptophyta</taxon>
        <taxon>Embryophyta</taxon>
        <taxon>Tracheophyta</taxon>
        <taxon>Spermatophyta</taxon>
        <taxon>Magnoliopsida</taxon>
        <taxon>eudicotyledons</taxon>
        <taxon>Gunneridae</taxon>
        <taxon>Pentapetalae</taxon>
        <taxon>rosids</taxon>
        <taxon>fabids</taxon>
        <taxon>Rosales</taxon>
        <taxon>Rosaceae</taxon>
        <taxon>Amygdaloideae</taxon>
        <taxon>Maleae</taxon>
        <taxon>Malus</taxon>
    </lineage>
</organism>
<dbReference type="Proteomes" id="UP000315295">
    <property type="component" value="Unassembled WGS sequence"/>
</dbReference>
<protein>
    <recommendedName>
        <fullName evidence="4">Retrotransposon Copia-like N-terminal domain-containing protein</fullName>
    </recommendedName>
</protein>
<sequence length="247" mass="27295">MAISSSSTACDLPNVSHVNSVKLDCNNYPVWLAQIVPVLKSHKLMSFVDGSSPCPPQFLPDDDDRIKTDDTVNPDFEDWVQKDQLALSLIDSSLSAYVLGCIAQQDRTARKTWLTLEERFASASQTHVSRLRRDLRRTTHVDGSIAEFLSRVNAIARELALAGSPVPETEIVDVIMENVDSYYKDEVIRSARSRHEPITYRNLEALLLAAEASYESCRKKTRAAAAGVIVTILLVGFCILEVKSGAA</sequence>
<evidence type="ECO:0000256" key="1">
    <source>
        <dbReference type="SAM" id="Phobius"/>
    </source>
</evidence>
<name>A0A540L5U6_MALBA</name>
<evidence type="ECO:0000313" key="2">
    <source>
        <dbReference type="EMBL" id="TQD81856.1"/>
    </source>
</evidence>
<dbReference type="Pfam" id="PF14223">
    <property type="entry name" value="Retrotran_gag_2"/>
    <property type="match status" value="1"/>
</dbReference>
<gene>
    <name evidence="2" type="ORF">C1H46_032609</name>
</gene>
<evidence type="ECO:0000313" key="3">
    <source>
        <dbReference type="Proteomes" id="UP000315295"/>
    </source>
</evidence>
<dbReference type="PANTHER" id="PTHR47481">
    <property type="match status" value="1"/>
</dbReference>
<accession>A0A540L5U6</accession>
<dbReference type="STRING" id="106549.A0A540L5U6"/>
<keyword evidence="1" id="KW-0472">Membrane</keyword>
<dbReference type="EMBL" id="VIEB01000748">
    <property type="protein sequence ID" value="TQD81856.1"/>
    <property type="molecule type" value="Genomic_DNA"/>
</dbReference>
<comment type="caution">
    <text evidence="2">The sequence shown here is derived from an EMBL/GenBank/DDBJ whole genome shotgun (WGS) entry which is preliminary data.</text>
</comment>
<keyword evidence="1" id="KW-1133">Transmembrane helix</keyword>
<proteinExistence type="predicted"/>